<accession>A0ABW0XYN3</accession>
<sequence>MSASLDSYDRIPVLLRELRPTGVTLLADPAVAGHTVTRAVQDGITRAGITPTRALTPADGGVRAVEALASRLCPGELIVGVGGGSTLDLAKLAAAAGRRPELLRYLTSPQRSGLIALPGTWEEPAAVLAVPTTLGTGSEAGQVACFTHRDAKRIAMGRSLKPFAALHTAEATETLPAPLVMDGALEAVFRTLIPYSSDTLDLPEQDAAVEQLAVGLLTAGDELARHLAQGRPAPATARLRLAHLSAESQLGQINVGRDPYAVKCWAIANELSTFLGVAKMRAVCALWPAVWRRALDGDLRFGSADRIHRLWQRLRHQVPWLAPEPEDGLRQLMLRWQTDHTLRLSPRLRRDIALRSVRAWGAGLPTLAKLSADDITALLAEATEPAHADGSPKLLLTG</sequence>
<dbReference type="InterPro" id="IPR039697">
    <property type="entry name" value="Alcohol_dehydrogenase_Fe"/>
</dbReference>
<dbReference type="NCBIfam" id="NF041822">
    <property type="entry name" value="daptide_DH"/>
    <property type="match status" value="1"/>
</dbReference>
<dbReference type="EMBL" id="JBHSPC010000141">
    <property type="protein sequence ID" value="MFC5675018.1"/>
    <property type="molecule type" value="Genomic_DNA"/>
</dbReference>
<keyword evidence="4" id="KW-1185">Reference proteome</keyword>
<dbReference type="InterPro" id="IPR049692">
    <property type="entry name" value="Daptide_DH"/>
</dbReference>
<reference evidence="4" key="1">
    <citation type="journal article" date="2019" name="Int. J. Syst. Evol. Microbiol.">
        <title>The Global Catalogue of Microorganisms (GCM) 10K type strain sequencing project: providing services to taxonomists for standard genome sequencing and annotation.</title>
        <authorList>
            <consortium name="The Broad Institute Genomics Platform"/>
            <consortium name="The Broad Institute Genome Sequencing Center for Infectious Disease"/>
            <person name="Wu L."/>
            <person name="Ma J."/>
        </authorList>
    </citation>
    <scope>NUCLEOTIDE SEQUENCE [LARGE SCALE GENOMIC DNA]</scope>
    <source>
        <strain evidence="4">JCM 13852</strain>
    </source>
</reference>
<feature type="domain" description="Alcohol dehydrogenase iron-type/glycerol dehydrogenase GldA" evidence="2">
    <location>
        <begin position="7"/>
        <end position="159"/>
    </location>
</feature>
<gene>
    <name evidence="3" type="primary">mpaC</name>
    <name evidence="3" type="ORF">ACFP2V_34670</name>
</gene>
<dbReference type="Pfam" id="PF00465">
    <property type="entry name" value="Fe-ADH"/>
    <property type="match status" value="1"/>
</dbReference>
<dbReference type="Proteomes" id="UP001596183">
    <property type="component" value="Unassembled WGS sequence"/>
</dbReference>
<protein>
    <submittedName>
        <fullName evidence="3">Daptide-type RiPP biosynthesis dehydogenase</fullName>
    </submittedName>
</protein>
<proteinExistence type="predicted"/>
<evidence type="ECO:0000313" key="4">
    <source>
        <dbReference type="Proteomes" id="UP001596183"/>
    </source>
</evidence>
<dbReference type="InterPro" id="IPR001670">
    <property type="entry name" value="ADH_Fe/GldA"/>
</dbReference>
<dbReference type="PANTHER" id="PTHR11496:SF83">
    <property type="entry name" value="HYDROXYACID-OXOACID TRANSHYDROGENASE, MITOCHONDRIAL"/>
    <property type="match status" value="1"/>
</dbReference>
<organism evidence="3 4">
    <name type="scientific">Streptomyces incanus</name>
    <dbReference type="NCBI Taxonomy" id="887453"/>
    <lineage>
        <taxon>Bacteria</taxon>
        <taxon>Bacillati</taxon>
        <taxon>Actinomycetota</taxon>
        <taxon>Actinomycetes</taxon>
        <taxon>Kitasatosporales</taxon>
        <taxon>Streptomycetaceae</taxon>
        <taxon>Streptomyces</taxon>
    </lineage>
</organism>
<dbReference type="Gene3D" id="3.40.50.1970">
    <property type="match status" value="1"/>
</dbReference>
<evidence type="ECO:0000259" key="2">
    <source>
        <dbReference type="Pfam" id="PF00465"/>
    </source>
</evidence>
<evidence type="ECO:0000256" key="1">
    <source>
        <dbReference type="ARBA" id="ARBA00023002"/>
    </source>
</evidence>
<dbReference type="PANTHER" id="PTHR11496">
    <property type="entry name" value="ALCOHOL DEHYDROGENASE"/>
    <property type="match status" value="1"/>
</dbReference>
<name>A0ABW0XYN3_9ACTN</name>
<dbReference type="SUPFAM" id="SSF56796">
    <property type="entry name" value="Dehydroquinate synthase-like"/>
    <property type="match status" value="1"/>
</dbReference>
<keyword evidence="1" id="KW-0560">Oxidoreductase</keyword>
<dbReference type="RefSeq" id="WP_381219344.1">
    <property type="nucleotide sequence ID" value="NZ_JBHSPC010000141.1"/>
</dbReference>
<evidence type="ECO:0000313" key="3">
    <source>
        <dbReference type="EMBL" id="MFC5675018.1"/>
    </source>
</evidence>
<comment type="caution">
    <text evidence="3">The sequence shown here is derived from an EMBL/GenBank/DDBJ whole genome shotgun (WGS) entry which is preliminary data.</text>
</comment>